<evidence type="ECO:0000256" key="10">
    <source>
        <dbReference type="ARBA" id="ARBA00023065"/>
    </source>
</evidence>
<evidence type="ECO:0000256" key="12">
    <source>
        <dbReference type="PIRSR" id="PIRSR006247-1"/>
    </source>
</evidence>
<evidence type="ECO:0000256" key="11">
    <source>
        <dbReference type="ARBA" id="ARBA00023136"/>
    </source>
</evidence>
<keyword evidence="3" id="KW-0813">Transport</keyword>
<feature type="binding site" evidence="12">
    <location>
        <position position="476"/>
    </location>
    <ligand>
        <name>K(+)</name>
        <dbReference type="ChEBI" id="CHEBI:29103"/>
    </ligand>
</feature>
<feature type="transmembrane region" description="Helical" evidence="13">
    <location>
        <begin position="41"/>
        <end position="63"/>
    </location>
</feature>
<evidence type="ECO:0000256" key="7">
    <source>
        <dbReference type="ARBA" id="ARBA00022692"/>
    </source>
</evidence>
<feature type="transmembrane region" description="Helical" evidence="13">
    <location>
        <begin position="252"/>
        <end position="275"/>
    </location>
</feature>
<feature type="transmembrane region" description="Helical" evidence="13">
    <location>
        <begin position="151"/>
        <end position="178"/>
    </location>
</feature>
<evidence type="ECO:0000256" key="2">
    <source>
        <dbReference type="ARBA" id="ARBA00009137"/>
    </source>
</evidence>
<dbReference type="GO" id="GO:0015379">
    <property type="term" value="F:potassium:chloride symporter activity"/>
    <property type="evidence" value="ECO:0007669"/>
    <property type="project" value="InterPro"/>
</dbReference>
<dbReference type="Pfam" id="PF02386">
    <property type="entry name" value="TrkH"/>
    <property type="match status" value="1"/>
</dbReference>
<evidence type="ECO:0000256" key="8">
    <source>
        <dbReference type="ARBA" id="ARBA00022958"/>
    </source>
</evidence>
<dbReference type="InterPro" id="IPR003445">
    <property type="entry name" value="Cat_transpt"/>
</dbReference>
<keyword evidence="4" id="KW-1003">Cell membrane</keyword>
<evidence type="ECO:0000256" key="5">
    <source>
        <dbReference type="ARBA" id="ARBA00022519"/>
    </source>
</evidence>
<keyword evidence="15" id="KW-1185">Reference proteome</keyword>
<feature type="transmembrane region" description="Helical" evidence="13">
    <location>
        <begin position="498"/>
        <end position="523"/>
    </location>
</feature>
<keyword evidence="8 12" id="KW-0630">Potassium</keyword>
<dbReference type="Proteomes" id="UP001152599">
    <property type="component" value="Unassembled WGS sequence"/>
</dbReference>
<evidence type="ECO:0000256" key="13">
    <source>
        <dbReference type="SAM" id="Phobius"/>
    </source>
</evidence>
<evidence type="ECO:0000313" key="14">
    <source>
        <dbReference type="EMBL" id="MDG4945350.1"/>
    </source>
</evidence>
<feature type="binding site" evidence="12">
    <location>
        <position position="235"/>
    </location>
    <ligand>
        <name>K(+)</name>
        <dbReference type="ChEBI" id="CHEBI:29103"/>
    </ligand>
</feature>
<feature type="transmembrane region" description="Helical" evidence="13">
    <location>
        <begin position="426"/>
        <end position="451"/>
    </location>
</feature>
<feature type="binding site" evidence="12">
    <location>
        <position position="351"/>
    </location>
    <ligand>
        <name>K(+)</name>
        <dbReference type="ChEBI" id="CHEBI:29103"/>
    </ligand>
</feature>
<keyword evidence="6" id="KW-0633">Potassium transport</keyword>
<evidence type="ECO:0000256" key="4">
    <source>
        <dbReference type="ARBA" id="ARBA00022475"/>
    </source>
</evidence>
<sequence length="525" mass="58369">MPVLKKTNYPIILNLLGTLLLLNSFFMFLCVPVSLYYDEPAYKGLAIAGLITFITGLSMFLTTRNAKKNVAKREGYLIVGVGWIGMALFGTLPYILTIPQLSEAAQQANQMDLTNALFETMSGYTTTGASILNDVEIMPKGLLFWRSLTHWIGGMGIIVLTIAILPLLGIGGMQLFVAEAPGVTADKLHPRITDTAKKLWVIYLLLTFAQAILLKVFGMNWFDAINHAMSTLSTGGFSTKNASMAYWNDTPILQYIVILFMFIAGTSFVLNYYIFKGLFKKVLKNQEYIFYLSLVVVITIISTLVVHFYGQPSHTTITHPGVSITPFGEQYFELESAFRHSLFSVVSVITTTGFVSADFTQWTPFLTVIFFALLFSGGMAGSTSGGVKIIRHLILIKNSYSEFKRLIHPSAIIPVRYNEKAVPLKIVFNVLAFFMIYMLIFIFGSIIMALLDTNINPDYDQVISSLSVTASSLGNVGPAFGKYSPVNNFADMADAAKWFTSFLMLLGRLELFTILILLTPVFWRK</sequence>
<keyword evidence="11 13" id="KW-0472">Membrane</keyword>
<dbReference type="RefSeq" id="WP_304419994.1">
    <property type="nucleotide sequence ID" value="NZ_JANCMU010000001.1"/>
</dbReference>
<feature type="binding site" evidence="12">
    <location>
        <position position="126"/>
    </location>
    <ligand>
        <name>K(+)</name>
        <dbReference type="ChEBI" id="CHEBI:29103"/>
    </ligand>
</feature>
<gene>
    <name evidence="14" type="ORF">NMK71_02900</name>
</gene>
<name>A0A9X4MZ18_9FLAO</name>
<dbReference type="GO" id="GO:0005886">
    <property type="term" value="C:plasma membrane"/>
    <property type="evidence" value="ECO:0007669"/>
    <property type="project" value="UniProtKB-SubCell"/>
</dbReference>
<feature type="transmembrane region" description="Helical" evidence="13">
    <location>
        <begin position="199"/>
        <end position="222"/>
    </location>
</feature>
<keyword evidence="12" id="KW-0479">Metal-binding</keyword>
<keyword evidence="9 13" id="KW-1133">Transmembrane helix</keyword>
<dbReference type="GO" id="GO:0046872">
    <property type="term" value="F:metal ion binding"/>
    <property type="evidence" value="ECO:0007669"/>
    <property type="project" value="UniProtKB-KW"/>
</dbReference>
<reference evidence="14" key="1">
    <citation type="submission" date="2022-07" db="EMBL/GenBank/DDBJ databases">
        <title>Description and genome-wide analysis of Profundicola chukchiensis gen. nov., sp. nov., marine bacteria isolated from bottom sediments of the Chukchi Sea.</title>
        <authorList>
            <person name="Romanenko L."/>
            <person name="Otstavnykh N."/>
            <person name="Kurilenko V."/>
            <person name="Eremeev V."/>
            <person name="Velansky P."/>
            <person name="Mikhailov V."/>
            <person name="Isaeva M."/>
        </authorList>
    </citation>
    <scope>NUCLEOTIDE SEQUENCE</scope>
    <source>
        <strain evidence="14">KMM 9713</strain>
    </source>
</reference>
<feature type="transmembrane region" description="Helical" evidence="13">
    <location>
        <begin position="75"/>
        <end position="96"/>
    </location>
</feature>
<feature type="transmembrane region" description="Helical" evidence="13">
    <location>
        <begin position="287"/>
        <end position="310"/>
    </location>
</feature>
<comment type="caution">
    <text evidence="14">The sequence shown here is derived from an EMBL/GenBank/DDBJ whole genome shotgun (WGS) entry which is preliminary data.</text>
</comment>
<evidence type="ECO:0000256" key="6">
    <source>
        <dbReference type="ARBA" id="ARBA00022538"/>
    </source>
</evidence>
<comment type="similarity">
    <text evidence="2">Belongs to the TrkH potassium transport family.</text>
</comment>
<proteinExistence type="inferred from homology"/>
<evidence type="ECO:0000256" key="1">
    <source>
        <dbReference type="ARBA" id="ARBA00004429"/>
    </source>
</evidence>
<feature type="transmembrane region" description="Helical" evidence="13">
    <location>
        <begin position="362"/>
        <end position="381"/>
    </location>
</feature>
<comment type="subcellular location">
    <subcellularLocation>
        <location evidence="1">Cell inner membrane</location>
        <topology evidence="1">Multi-pass membrane protein</topology>
    </subcellularLocation>
</comment>
<evidence type="ECO:0000256" key="9">
    <source>
        <dbReference type="ARBA" id="ARBA00022989"/>
    </source>
</evidence>
<evidence type="ECO:0000256" key="3">
    <source>
        <dbReference type="ARBA" id="ARBA00022448"/>
    </source>
</evidence>
<dbReference type="EMBL" id="JANCMU010000001">
    <property type="protein sequence ID" value="MDG4945350.1"/>
    <property type="molecule type" value="Genomic_DNA"/>
</dbReference>
<feature type="binding site" evidence="12">
    <location>
        <position position="352"/>
    </location>
    <ligand>
        <name>K(+)</name>
        <dbReference type="ChEBI" id="CHEBI:29103"/>
    </ligand>
</feature>
<keyword evidence="5" id="KW-0997">Cell inner membrane</keyword>
<dbReference type="AlphaFoldDB" id="A0A9X4MZ18"/>
<keyword evidence="10" id="KW-0406">Ion transport</keyword>
<dbReference type="PIRSF" id="PIRSF006247">
    <property type="entry name" value="TrkH"/>
    <property type="match status" value="1"/>
</dbReference>
<feature type="transmembrane region" description="Helical" evidence="13">
    <location>
        <begin position="12"/>
        <end position="35"/>
    </location>
</feature>
<feature type="binding site" evidence="12">
    <location>
        <position position="127"/>
    </location>
    <ligand>
        <name>K(+)</name>
        <dbReference type="ChEBI" id="CHEBI:29103"/>
    </ligand>
</feature>
<accession>A0A9X4MZ18</accession>
<organism evidence="14 15">
    <name type="scientific">Profundicola chukchiensis</name>
    <dbReference type="NCBI Taxonomy" id="2961959"/>
    <lineage>
        <taxon>Bacteria</taxon>
        <taxon>Pseudomonadati</taxon>
        <taxon>Bacteroidota</taxon>
        <taxon>Flavobacteriia</taxon>
        <taxon>Flavobacteriales</taxon>
        <taxon>Weeksellaceae</taxon>
        <taxon>Profundicola</taxon>
    </lineage>
</organism>
<dbReference type="InterPro" id="IPR004772">
    <property type="entry name" value="TrkH"/>
</dbReference>
<dbReference type="PANTHER" id="PTHR32024">
    <property type="entry name" value="TRK SYSTEM POTASSIUM UPTAKE PROTEIN TRKG-RELATED"/>
    <property type="match status" value="1"/>
</dbReference>
<protein>
    <submittedName>
        <fullName evidence="14">TrkH family potassium uptake protein</fullName>
    </submittedName>
</protein>
<feature type="binding site" evidence="12">
    <location>
        <position position="475"/>
    </location>
    <ligand>
        <name>K(+)</name>
        <dbReference type="ChEBI" id="CHEBI:29103"/>
    </ligand>
</feature>
<evidence type="ECO:0000313" key="15">
    <source>
        <dbReference type="Proteomes" id="UP001152599"/>
    </source>
</evidence>
<dbReference type="PANTHER" id="PTHR32024:SF2">
    <property type="entry name" value="TRK SYSTEM POTASSIUM UPTAKE PROTEIN TRKG-RELATED"/>
    <property type="match status" value="1"/>
</dbReference>
<keyword evidence="7 13" id="KW-0812">Transmembrane</keyword>